<dbReference type="Proteomes" id="UP000678499">
    <property type="component" value="Unassembled WGS sequence"/>
</dbReference>
<dbReference type="Gene3D" id="2.60.120.970">
    <property type="match status" value="1"/>
</dbReference>
<evidence type="ECO:0000256" key="1">
    <source>
        <dbReference type="SAM" id="MobiDB-lite"/>
    </source>
</evidence>
<reference evidence="3" key="1">
    <citation type="submission" date="2020-11" db="EMBL/GenBank/DDBJ databases">
        <authorList>
            <person name="Tran Van P."/>
        </authorList>
    </citation>
    <scope>NUCLEOTIDE SEQUENCE</scope>
</reference>
<gene>
    <name evidence="3" type="ORF">NMOB1V02_LOCUS10673</name>
</gene>
<evidence type="ECO:0000313" key="3">
    <source>
        <dbReference type="EMBL" id="CAD7283055.1"/>
    </source>
</evidence>
<feature type="compositionally biased region" description="Basic residues" evidence="1">
    <location>
        <begin position="525"/>
        <end position="538"/>
    </location>
</feature>
<feature type="region of interest" description="Disordered" evidence="1">
    <location>
        <begin position="365"/>
        <end position="576"/>
    </location>
</feature>
<dbReference type="InterPro" id="IPR001111">
    <property type="entry name" value="TGF-b_propeptide"/>
</dbReference>
<feature type="compositionally biased region" description="Low complexity" evidence="1">
    <location>
        <begin position="498"/>
        <end position="515"/>
    </location>
</feature>
<evidence type="ECO:0000259" key="2">
    <source>
        <dbReference type="Pfam" id="PF00688"/>
    </source>
</evidence>
<keyword evidence="4" id="KW-1185">Reference proteome</keyword>
<accession>A0A7R9BYV6</accession>
<feature type="compositionally biased region" description="Polar residues" evidence="1">
    <location>
        <begin position="440"/>
        <end position="460"/>
    </location>
</feature>
<dbReference type="EMBL" id="OA886772">
    <property type="protein sequence ID" value="CAD7283055.1"/>
    <property type="molecule type" value="Genomic_DNA"/>
</dbReference>
<dbReference type="OrthoDB" id="6287506at2759"/>
<organism evidence="3">
    <name type="scientific">Notodromas monacha</name>
    <dbReference type="NCBI Taxonomy" id="399045"/>
    <lineage>
        <taxon>Eukaryota</taxon>
        <taxon>Metazoa</taxon>
        <taxon>Ecdysozoa</taxon>
        <taxon>Arthropoda</taxon>
        <taxon>Crustacea</taxon>
        <taxon>Oligostraca</taxon>
        <taxon>Ostracoda</taxon>
        <taxon>Podocopa</taxon>
        <taxon>Podocopida</taxon>
        <taxon>Cypridocopina</taxon>
        <taxon>Cypridoidea</taxon>
        <taxon>Cyprididae</taxon>
        <taxon>Notodromas</taxon>
    </lineage>
</organism>
<proteinExistence type="predicted"/>
<feature type="compositionally biased region" description="Polar residues" evidence="1">
    <location>
        <begin position="567"/>
        <end position="576"/>
    </location>
</feature>
<dbReference type="EMBL" id="CAJPEX010004735">
    <property type="protein sequence ID" value="CAG0923207.1"/>
    <property type="molecule type" value="Genomic_DNA"/>
</dbReference>
<dbReference type="AlphaFoldDB" id="A0A7R9BYV6"/>
<feature type="domain" description="TGF-beta propeptide" evidence="2">
    <location>
        <begin position="6"/>
        <end position="237"/>
    </location>
</feature>
<dbReference type="Pfam" id="PF00688">
    <property type="entry name" value="TGFb_propeptide"/>
    <property type="match status" value="1"/>
</dbReference>
<name>A0A7R9BYV6_9CRUS</name>
<sequence>MWPKFSRRIDAIKQQILSSLGMKTPPVGIGQNLYTPEQRDRMRQEFAKANNPGDQPFAQSHDKPCETLVEKTQSFIPQCDPPRKFSNEAWTRDGAFNIYFKVAPSPQQRSKVRREVVQATLHLFKISLDPEEQLKAIANDQIRTNWTQEFHNFRQLMKVNALKVKESHQLKVSIHQYVFRSKKGTRGSKKSRPLVSRIVSLEDSGWLAFPIEPKVVTRWMEQKKNRNFGLTVTVQAWNINNHHTQPTYMLNPNVIFSHKDCSSKQPVKETALPGLLERVAVTDSQNHVRVARRTYPTLDVKYFEVPLNPDTITDSAPFRVGLTATAAAAAAATGAAAEDEALFNNADAWETTTTNTVAAVAALEAGSSSSDGSHRHQHQQDQGVNNSRDMDDTDDDLGDYGEGTVAAASGGGGGGPTTDQPPRVVVDAARHTGPRRISKAWTSSEEGKSDSQTTQITSDEFNNHQNHQQHQKKLLEESRESNNKAASNDCLLDTNNLPSSQQYPNYYQQHQSPEQQHQEQEPLHHKVRHQRSRKRTGKLPKSDANSDELAQFASTYSDETSVKNDFLTDTSNPVFV</sequence>
<feature type="compositionally biased region" description="Basic and acidic residues" evidence="1">
    <location>
        <begin position="473"/>
        <end position="482"/>
    </location>
</feature>
<protein>
    <recommendedName>
        <fullName evidence="2">TGF-beta propeptide domain-containing protein</fullName>
    </recommendedName>
</protein>
<evidence type="ECO:0000313" key="4">
    <source>
        <dbReference type="Proteomes" id="UP000678499"/>
    </source>
</evidence>